<dbReference type="Proteomes" id="UP000694406">
    <property type="component" value="Unplaced"/>
</dbReference>
<dbReference type="AlphaFoldDB" id="A0A8C5SKC4"/>
<feature type="region of interest" description="Disordered" evidence="1">
    <location>
        <begin position="30"/>
        <end position="56"/>
    </location>
</feature>
<reference evidence="2" key="1">
    <citation type="submission" date="2025-08" db="UniProtKB">
        <authorList>
            <consortium name="Ensembl"/>
        </authorList>
    </citation>
    <scope>IDENTIFICATION</scope>
</reference>
<organism evidence="2 3">
    <name type="scientific">Laticauda laticaudata</name>
    <name type="common">Blue-ringed sea krait</name>
    <name type="synonym">Blue-lipped sea krait</name>
    <dbReference type="NCBI Taxonomy" id="8630"/>
    <lineage>
        <taxon>Eukaryota</taxon>
        <taxon>Metazoa</taxon>
        <taxon>Chordata</taxon>
        <taxon>Craniata</taxon>
        <taxon>Vertebrata</taxon>
        <taxon>Euteleostomi</taxon>
        <taxon>Lepidosauria</taxon>
        <taxon>Squamata</taxon>
        <taxon>Bifurcata</taxon>
        <taxon>Unidentata</taxon>
        <taxon>Episquamata</taxon>
        <taxon>Toxicofera</taxon>
        <taxon>Serpentes</taxon>
        <taxon>Colubroidea</taxon>
        <taxon>Elapidae</taxon>
        <taxon>Laticaudinae</taxon>
        <taxon>Laticauda</taxon>
    </lineage>
</organism>
<sequence>MTLLGMMNGIGTVNVNVIAETVAETVTRSGNAVAADPGNAGGEHGAERKRSGNAAGNGARIKTVNASVEVVLEIASEIGTGREKRRRKCQKWERFSLMRLFLGIGIGRERGTVGVVIVTKIEIGIGIESVVVIGTEIETVIVSISVRGLSGVERNGRRGDRTMGWEEHWRKPVRICSWTKNPYNQLMATYLLKMDT</sequence>
<protein>
    <submittedName>
        <fullName evidence="2">Uncharacterized protein</fullName>
    </submittedName>
</protein>
<evidence type="ECO:0000313" key="2">
    <source>
        <dbReference type="Ensembl" id="ENSLLTP00000017113.1"/>
    </source>
</evidence>
<evidence type="ECO:0000256" key="1">
    <source>
        <dbReference type="SAM" id="MobiDB-lite"/>
    </source>
</evidence>
<reference evidence="2" key="2">
    <citation type="submission" date="2025-09" db="UniProtKB">
        <authorList>
            <consortium name="Ensembl"/>
        </authorList>
    </citation>
    <scope>IDENTIFICATION</scope>
</reference>
<keyword evidence="3" id="KW-1185">Reference proteome</keyword>
<dbReference type="Ensembl" id="ENSLLTT00000017756.1">
    <property type="protein sequence ID" value="ENSLLTP00000017113.1"/>
    <property type="gene ID" value="ENSLLTG00000013025.1"/>
</dbReference>
<proteinExistence type="predicted"/>
<name>A0A8C5SKC4_LATLA</name>
<evidence type="ECO:0000313" key="3">
    <source>
        <dbReference type="Proteomes" id="UP000694406"/>
    </source>
</evidence>
<accession>A0A8C5SKC4</accession>